<dbReference type="Gene3D" id="3.30.60.20">
    <property type="match status" value="1"/>
</dbReference>
<proteinExistence type="predicted"/>
<keyword evidence="1" id="KW-0479">Metal-binding</keyword>
<dbReference type="Pfam" id="PF00130">
    <property type="entry name" value="C1_1"/>
    <property type="match status" value="1"/>
</dbReference>
<gene>
    <name evidence="4" type="ORF">DILT_LOCUS18179</name>
</gene>
<dbReference type="Proteomes" id="UP000281553">
    <property type="component" value="Unassembled WGS sequence"/>
</dbReference>
<accession>A0A3P7NCF0</accession>
<reference evidence="4 5" key="1">
    <citation type="submission" date="2018-11" db="EMBL/GenBank/DDBJ databases">
        <authorList>
            <consortium name="Pathogen Informatics"/>
        </authorList>
    </citation>
    <scope>NUCLEOTIDE SEQUENCE [LARGE SCALE GENOMIC DNA]</scope>
</reference>
<keyword evidence="5" id="KW-1185">Reference proteome</keyword>
<dbReference type="OrthoDB" id="3175255at2759"/>
<evidence type="ECO:0000259" key="3">
    <source>
        <dbReference type="PROSITE" id="PS50081"/>
    </source>
</evidence>
<dbReference type="AlphaFoldDB" id="A0A3P7NCF0"/>
<dbReference type="InterPro" id="IPR046349">
    <property type="entry name" value="C1-like_sf"/>
</dbReference>
<dbReference type="GO" id="GO:0046872">
    <property type="term" value="F:metal ion binding"/>
    <property type="evidence" value="ECO:0007669"/>
    <property type="project" value="UniProtKB-KW"/>
</dbReference>
<evidence type="ECO:0000256" key="1">
    <source>
        <dbReference type="ARBA" id="ARBA00022723"/>
    </source>
</evidence>
<dbReference type="EMBL" id="UYRU01097989">
    <property type="protein sequence ID" value="VDN40215.1"/>
    <property type="molecule type" value="Genomic_DNA"/>
</dbReference>
<organism evidence="4 5">
    <name type="scientific">Dibothriocephalus latus</name>
    <name type="common">Fish tapeworm</name>
    <name type="synonym">Diphyllobothrium latum</name>
    <dbReference type="NCBI Taxonomy" id="60516"/>
    <lineage>
        <taxon>Eukaryota</taxon>
        <taxon>Metazoa</taxon>
        <taxon>Spiralia</taxon>
        <taxon>Lophotrochozoa</taxon>
        <taxon>Platyhelminthes</taxon>
        <taxon>Cestoda</taxon>
        <taxon>Eucestoda</taxon>
        <taxon>Diphyllobothriidea</taxon>
        <taxon>Diphyllobothriidae</taxon>
        <taxon>Dibothriocephalus</taxon>
    </lineage>
</organism>
<name>A0A3P7NCF0_DIBLA</name>
<dbReference type="SUPFAM" id="SSF57889">
    <property type="entry name" value="Cysteine-rich domain"/>
    <property type="match status" value="1"/>
</dbReference>
<dbReference type="InterPro" id="IPR002219">
    <property type="entry name" value="PKC_DAG/PE"/>
</dbReference>
<keyword evidence="2" id="KW-0862">Zinc</keyword>
<evidence type="ECO:0000313" key="4">
    <source>
        <dbReference type="EMBL" id="VDN40215.1"/>
    </source>
</evidence>
<dbReference type="PROSITE" id="PS50081">
    <property type="entry name" value="ZF_DAG_PE_2"/>
    <property type="match status" value="1"/>
</dbReference>
<evidence type="ECO:0000256" key="2">
    <source>
        <dbReference type="ARBA" id="ARBA00022833"/>
    </source>
</evidence>
<sequence>MPASSSHSPLRLATFTVEVACCVCHLPLLGMSFQGYQCDVCGSAFHRLCRIFVEEHPECPKQFLPDPSVPQTPKDFEDQSDEVTLKLPLPTATEPLLSSYFGVAIEDQVRENKTSI</sequence>
<evidence type="ECO:0000313" key="5">
    <source>
        <dbReference type="Proteomes" id="UP000281553"/>
    </source>
</evidence>
<feature type="domain" description="Phorbol-ester/DAG-type" evidence="3">
    <location>
        <begin position="6"/>
        <end position="59"/>
    </location>
</feature>
<protein>
    <recommendedName>
        <fullName evidence="3">Phorbol-ester/DAG-type domain-containing protein</fullName>
    </recommendedName>
</protein>